<feature type="domain" description="Acyl-CoA dehydrogenase/oxidase C-terminal" evidence="6">
    <location>
        <begin position="211"/>
        <end position="352"/>
    </location>
</feature>
<feature type="domain" description="Acyl-CoA dehydrogenase/oxidase N-terminal" evidence="7">
    <location>
        <begin position="6"/>
        <end position="93"/>
    </location>
</feature>
<keyword evidence="3" id="KW-0285">Flavoprotein</keyword>
<protein>
    <submittedName>
        <fullName evidence="8">Acyl-CoA dehydrogenase</fullName>
    </submittedName>
</protein>
<name>A0A5R8P0R9_9NOCA</name>
<dbReference type="InterPro" id="IPR009100">
    <property type="entry name" value="AcylCoA_DH/oxidase_NM_dom_sf"/>
</dbReference>
<evidence type="ECO:0000259" key="6">
    <source>
        <dbReference type="Pfam" id="PF00441"/>
    </source>
</evidence>
<dbReference type="GO" id="GO:0003995">
    <property type="term" value="F:acyl-CoA dehydrogenase activity"/>
    <property type="evidence" value="ECO:0007669"/>
    <property type="project" value="TreeGrafter"/>
</dbReference>
<comment type="caution">
    <text evidence="8">The sequence shown here is derived from an EMBL/GenBank/DDBJ whole genome shotgun (WGS) entry which is preliminary data.</text>
</comment>
<evidence type="ECO:0000256" key="4">
    <source>
        <dbReference type="ARBA" id="ARBA00022827"/>
    </source>
</evidence>
<keyword evidence="4" id="KW-0274">FAD</keyword>
<evidence type="ECO:0000256" key="2">
    <source>
        <dbReference type="ARBA" id="ARBA00009347"/>
    </source>
</evidence>
<organism evidence="8 9">
    <name type="scientific">Nocardia cyriacigeorgica</name>
    <dbReference type="NCBI Taxonomy" id="135487"/>
    <lineage>
        <taxon>Bacteria</taxon>
        <taxon>Bacillati</taxon>
        <taxon>Actinomycetota</taxon>
        <taxon>Actinomycetes</taxon>
        <taxon>Mycobacteriales</taxon>
        <taxon>Nocardiaceae</taxon>
        <taxon>Nocardia</taxon>
    </lineage>
</organism>
<dbReference type="InterPro" id="IPR009075">
    <property type="entry name" value="AcylCo_DH/oxidase_C"/>
</dbReference>
<dbReference type="Pfam" id="PF00441">
    <property type="entry name" value="Acyl-CoA_dh_1"/>
    <property type="match status" value="1"/>
</dbReference>
<dbReference type="SUPFAM" id="SSF56645">
    <property type="entry name" value="Acyl-CoA dehydrogenase NM domain-like"/>
    <property type="match status" value="1"/>
</dbReference>
<reference evidence="8 9" key="1">
    <citation type="submission" date="2019-05" db="EMBL/GenBank/DDBJ databases">
        <title>Genomes sequences of two Nocardia cyriacigeorgica environmental isolates, type strains Nocardia asteroides ATCC 19247 and Nocardia cyriacigeorgica DSM 44484.</title>
        <authorList>
            <person name="Vautrin F."/>
            <person name="Bergeron E."/>
            <person name="Dubost A."/>
            <person name="Abrouk D."/>
            <person name="Rodriguez Nava V."/>
            <person name="Pujic P."/>
        </authorList>
    </citation>
    <scope>NUCLEOTIDE SEQUENCE [LARGE SCALE GENOMIC DNA]</scope>
    <source>
        <strain evidence="8 9">EML 446</strain>
    </source>
</reference>
<dbReference type="Proteomes" id="UP000306378">
    <property type="component" value="Unassembled WGS sequence"/>
</dbReference>
<evidence type="ECO:0000256" key="3">
    <source>
        <dbReference type="ARBA" id="ARBA00022630"/>
    </source>
</evidence>
<evidence type="ECO:0000256" key="5">
    <source>
        <dbReference type="ARBA" id="ARBA00023002"/>
    </source>
</evidence>
<proteinExistence type="inferred from homology"/>
<dbReference type="EMBL" id="VBUT01000001">
    <property type="protein sequence ID" value="TLF82716.1"/>
    <property type="molecule type" value="Genomic_DNA"/>
</dbReference>
<gene>
    <name evidence="8" type="ORF">FEK34_03135</name>
</gene>
<dbReference type="PANTHER" id="PTHR43884">
    <property type="entry name" value="ACYL-COA DEHYDROGENASE"/>
    <property type="match status" value="1"/>
</dbReference>
<dbReference type="Pfam" id="PF02771">
    <property type="entry name" value="Acyl-CoA_dh_N"/>
    <property type="match status" value="1"/>
</dbReference>
<comment type="similarity">
    <text evidence="2">Belongs to the acyl-CoA dehydrogenase family.</text>
</comment>
<evidence type="ECO:0000259" key="7">
    <source>
        <dbReference type="Pfam" id="PF02771"/>
    </source>
</evidence>
<dbReference type="Gene3D" id="1.20.140.10">
    <property type="entry name" value="Butyryl-CoA Dehydrogenase, subunit A, domain 3"/>
    <property type="match status" value="1"/>
</dbReference>
<comment type="cofactor">
    <cofactor evidence="1">
        <name>FAD</name>
        <dbReference type="ChEBI" id="CHEBI:57692"/>
    </cofactor>
</comment>
<dbReference type="GO" id="GO:0050660">
    <property type="term" value="F:flavin adenine dinucleotide binding"/>
    <property type="evidence" value="ECO:0007669"/>
    <property type="project" value="InterPro"/>
</dbReference>
<keyword evidence="5" id="KW-0560">Oxidoreductase</keyword>
<dbReference type="Gene3D" id="1.10.540.10">
    <property type="entry name" value="Acyl-CoA dehydrogenase/oxidase, N-terminal domain"/>
    <property type="match status" value="1"/>
</dbReference>
<sequence>MRFALSPEHVDFAASIRKLLDAGKTPAAVRSWSAGEHAAGRALLEQLAGAGVFGLAVAEEFDGIGAEPIDLVVAFGELGRSAVPGPVVESAAAIPALLQALAGADSSGAADGSASAGATSDSSAGAGSAAARWLPGIAAGTTLGTIAFATPGRGAVALDADVADLILIADGDRLHTGTVGEQVRSVDPARRLFTVVPDELVAEGAHVADAIAAGFDAAALACAAQLLGAGSGLLDAATEYAKQRKQFGRPIGEFQAVKQKLADVLIALDLAEPLLHRAALTAAGPDRARDVSAALVACGNAAHLAARTGLQVHGAIGYTAEYDLSLLLTKVTALRSAWGTADFHRARIAEALRSTAGAPA</sequence>
<dbReference type="PANTHER" id="PTHR43884:SF20">
    <property type="entry name" value="ACYL-COA DEHYDROGENASE FADE28"/>
    <property type="match status" value="1"/>
</dbReference>
<dbReference type="InterPro" id="IPR037069">
    <property type="entry name" value="AcylCoA_DH/ox_N_sf"/>
</dbReference>
<evidence type="ECO:0000313" key="9">
    <source>
        <dbReference type="Proteomes" id="UP000306378"/>
    </source>
</evidence>
<dbReference type="SUPFAM" id="SSF47203">
    <property type="entry name" value="Acyl-CoA dehydrogenase C-terminal domain-like"/>
    <property type="match status" value="1"/>
</dbReference>
<dbReference type="InterPro" id="IPR013786">
    <property type="entry name" value="AcylCoA_DH/ox_N"/>
</dbReference>
<evidence type="ECO:0000313" key="8">
    <source>
        <dbReference type="EMBL" id="TLF82716.1"/>
    </source>
</evidence>
<accession>A0A5R8P0R9</accession>
<dbReference type="InterPro" id="IPR036250">
    <property type="entry name" value="AcylCo_DH-like_C"/>
</dbReference>
<dbReference type="AlphaFoldDB" id="A0A5R8P0R9"/>
<dbReference type="RefSeq" id="WP_138446297.1">
    <property type="nucleotide sequence ID" value="NZ_VBUT01000001.1"/>
</dbReference>
<evidence type="ECO:0000256" key="1">
    <source>
        <dbReference type="ARBA" id="ARBA00001974"/>
    </source>
</evidence>